<keyword evidence="1" id="KW-0472">Membrane</keyword>
<dbReference type="AlphaFoldDB" id="A0A0D1K514"/>
<comment type="caution">
    <text evidence="2">The sequence shown here is derived from an EMBL/GenBank/DDBJ whole genome shotgun (WGS) entry which is preliminary data.</text>
</comment>
<dbReference type="EMBL" id="JWHU01000026">
    <property type="protein sequence ID" value="KIU20079.1"/>
    <property type="molecule type" value="Genomic_DNA"/>
</dbReference>
<keyword evidence="3" id="KW-1185">Reference proteome</keyword>
<feature type="transmembrane region" description="Helical" evidence="1">
    <location>
        <begin position="21"/>
        <end position="41"/>
    </location>
</feature>
<gene>
    <name evidence="2" type="ORF">QX99_01445</name>
</gene>
<reference evidence="2 3" key="1">
    <citation type="journal article" date="2015" name="Microbiology (Mosc.)">
        <title>Genomics of the Weissella cibaria species with an examination of its metabolic traits.</title>
        <authorList>
            <person name="Lynch K.M."/>
            <person name="Lucid A."/>
            <person name="Arendt E.K."/>
            <person name="Sleator R.D."/>
            <person name="Lucey B."/>
            <person name="Coffey A."/>
        </authorList>
    </citation>
    <scope>NUCLEOTIDE SEQUENCE [LARGE SCALE GENOMIC DNA]</scope>
    <source>
        <strain evidence="2 3">MG1</strain>
    </source>
</reference>
<accession>A0A0D1K514</accession>
<protein>
    <submittedName>
        <fullName evidence="2">Uncharacterized protein</fullName>
    </submittedName>
</protein>
<name>A0A0D1K514_9LACO</name>
<feature type="transmembrane region" description="Helical" evidence="1">
    <location>
        <begin position="47"/>
        <end position="71"/>
    </location>
</feature>
<dbReference type="Proteomes" id="UP000032287">
    <property type="component" value="Unassembled WGS sequence"/>
</dbReference>
<keyword evidence="1" id="KW-0812">Transmembrane</keyword>
<proteinExistence type="predicted"/>
<evidence type="ECO:0000313" key="2">
    <source>
        <dbReference type="EMBL" id="KIU20079.1"/>
    </source>
</evidence>
<dbReference type="PATRIC" id="fig|137591.25.peg.1411"/>
<evidence type="ECO:0000256" key="1">
    <source>
        <dbReference type="SAM" id="Phobius"/>
    </source>
</evidence>
<feature type="transmembrane region" description="Helical" evidence="1">
    <location>
        <begin position="122"/>
        <end position="140"/>
    </location>
</feature>
<organism evidence="2 3">
    <name type="scientific">Weissella cibaria</name>
    <dbReference type="NCBI Taxonomy" id="137591"/>
    <lineage>
        <taxon>Bacteria</taxon>
        <taxon>Bacillati</taxon>
        <taxon>Bacillota</taxon>
        <taxon>Bacilli</taxon>
        <taxon>Lactobacillales</taxon>
        <taxon>Lactobacillaceae</taxon>
        <taxon>Weissella</taxon>
    </lineage>
</organism>
<dbReference type="RefSeq" id="WP_043711625.1">
    <property type="nucleotide sequence ID" value="NZ_JALOCT010000022.1"/>
</dbReference>
<sequence>MKVSYHVKQGHNQISDDQRAVEIPVVLAVITHVIDLFAPLSETALKYIGYLAIALVALAIFRFLITVFMYWAMSRWRNKNPDNYQNQDYVFEIDNGMTRDTQTEYETIIVEADQYYKAYRGLVIKGIVEILIMLVNVFLIK</sequence>
<keyword evidence="1" id="KW-1133">Transmembrane helix</keyword>
<evidence type="ECO:0000313" key="3">
    <source>
        <dbReference type="Proteomes" id="UP000032287"/>
    </source>
</evidence>